<sequence>MAGPADQTVVEEERLGALHEYRLLDTPPEAELQAVLRVAATVAGVGSASLNLIDEHRQYQLIRIGGAPVECARSDSMCAVRFEAGAFVHVPDARADPLYQHNPWVTGGLGRIRFYASAPLITPEGYALGTLCVFGDHPHELTATQIAELTDLAGIVVAFFERRRQGRLTADLATAARTRQQWTETLLDTVDAAVIACDEHFRVTFWNRAAREWHGKSGEGEADPPVGIAERFGLYEADGTTPIPDPELPLWVALTKGVTVTGREMVIRRPAGDPVHVRANASPLRGPHGEINGAVLAQVDVTTDRLRRRLVEQARERLAAANAELERSNADLTNFAAAVSHDLIAPLSAVGGFLELLALEGYPEAAKGSAEVARMRDVIDGLLADALAARSSAAAARASGMAAGASGSAAGRR</sequence>
<dbReference type="Gene3D" id="3.30.450.40">
    <property type="match status" value="1"/>
</dbReference>
<gene>
    <name evidence="5" type="ORF">Asi03nite_48910</name>
</gene>
<comment type="subcellular location">
    <subcellularLocation>
        <location evidence="2">Cell membrane</location>
    </subcellularLocation>
</comment>
<feature type="domain" description="PAC" evidence="4">
    <location>
        <begin position="261"/>
        <end position="313"/>
    </location>
</feature>
<evidence type="ECO:0000259" key="4">
    <source>
        <dbReference type="PROSITE" id="PS50113"/>
    </source>
</evidence>
<dbReference type="InterPro" id="IPR029016">
    <property type="entry name" value="GAF-like_dom_sf"/>
</dbReference>
<dbReference type="EC" id="2.7.13.3" evidence="3"/>
<comment type="catalytic activity">
    <reaction evidence="1">
        <text>ATP + protein L-histidine = ADP + protein N-phospho-L-histidine.</text>
        <dbReference type="EC" id="2.7.13.3"/>
    </reaction>
</comment>
<proteinExistence type="predicted"/>
<dbReference type="InterPro" id="IPR003661">
    <property type="entry name" value="HisK_dim/P_dom"/>
</dbReference>
<dbReference type="InterPro" id="IPR035965">
    <property type="entry name" value="PAS-like_dom_sf"/>
</dbReference>
<dbReference type="InterPro" id="IPR036097">
    <property type="entry name" value="HisK_dim/P_sf"/>
</dbReference>
<evidence type="ECO:0000256" key="1">
    <source>
        <dbReference type="ARBA" id="ARBA00000085"/>
    </source>
</evidence>
<dbReference type="SUPFAM" id="SSF55785">
    <property type="entry name" value="PYP-like sensor domain (PAS domain)"/>
    <property type="match status" value="1"/>
</dbReference>
<dbReference type="PANTHER" id="PTHR43102:SF2">
    <property type="entry name" value="GAF DOMAIN-CONTAINING PROTEIN"/>
    <property type="match status" value="1"/>
</dbReference>
<dbReference type="Gene3D" id="3.30.450.20">
    <property type="entry name" value="PAS domain"/>
    <property type="match status" value="1"/>
</dbReference>
<dbReference type="Proteomes" id="UP000629619">
    <property type="component" value="Unassembled WGS sequence"/>
</dbReference>
<dbReference type="Gene3D" id="1.10.287.130">
    <property type="match status" value="1"/>
</dbReference>
<dbReference type="PANTHER" id="PTHR43102">
    <property type="entry name" value="SLR1143 PROTEIN"/>
    <property type="match status" value="1"/>
</dbReference>
<keyword evidence="6" id="KW-1185">Reference proteome</keyword>
<name>A0A919NAI0_9ACTN</name>
<dbReference type="InterPro" id="IPR000700">
    <property type="entry name" value="PAS-assoc_C"/>
</dbReference>
<accession>A0A919NAI0</accession>
<dbReference type="SUPFAM" id="SSF47384">
    <property type="entry name" value="Homodimeric domain of signal transducing histidine kinase"/>
    <property type="match status" value="1"/>
</dbReference>
<dbReference type="PROSITE" id="PS50113">
    <property type="entry name" value="PAC"/>
    <property type="match status" value="1"/>
</dbReference>
<dbReference type="Pfam" id="PF13426">
    <property type="entry name" value="PAS_9"/>
    <property type="match status" value="1"/>
</dbReference>
<dbReference type="GO" id="GO:0005886">
    <property type="term" value="C:plasma membrane"/>
    <property type="evidence" value="ECO:0007669"/>
    <property type="project" value="UniProtKB-SubCell"/>
</dbReference>
<evidence type="ECO:0000313" key="5">
    <source>
        <dbReference type="EMBL" id="GIF07353.1"/>
    </source>
</evidence>
<comment type="caution">
    <text evidence="5">The sequence shown here is derived from an EMBL/GenBank/DDBJ whole genome shotgun (WGS) entry which is preliminary data.</text>
</comment>
<organism evidence="5 6">
    <name type="scientific">Actinoplanes siamensis</name>
    <dbReference type="NCBI Taxonomy" id="1223317"/>
    <lineage>
        <taxon>Bacteria</taxon>
        <taxon>Bacillati</taxon>
        <taxon>Actinomycetota</taxon>
        <taxon>Actinomycetes</taxon>
        <taxon>Micromonosporales</taxon>
        <taxon>Micromonosporaceae</taxon>
        <taxon>Actinoplanes</taxon>
    </lineage>
</organism>
<dbReference type="InterPro" id="IPR000014">
    <property type="entry name" value="PAS"/>
</dbReference>
<dbReference type="SUPFAM" id="SSF55781">
    <property type="entry name" value="GAF domain-like"/>
    <property type="match status" value="1"/>
</dbReference>
<evidence type="ECO:0000256" key="2">
    <source>
        <dbReference type="ARBA" id="ARBA00004236"/>
    </source>
</evidence>
<evidence type="ECO:0000313" key="6">
    <source>
        <dbReference type="Proteomes" id="UP000629619"/>
    </source>
</evidence>
<reference evidence="5" key="1">
    <citation type="submission" date="2021-01" db="EMBL/GenBank/DDBJ databases">
        <title>Whole genome shotgun sequence of Actinoplanes siamensis NBRC 109076.</title>
        <authorList>
            <person name="Komaki H."/>
            <person name="Tamura T."/>
        </authorList>
    </citation>
    <scope>NUCLEOTIDE SEQUENCE</scope>
    <source>
        <strain evidence="5">NBRC 109076</strain>
    </source>
</reference>
<dbReference type="GO" id="GO:0000155">
    <property type="term" value="F:phosphorelay sensor kinase activity"/>
    <property type="evidence" value="ECO:0007669"/>
    <property type="project" value="InterPro"/>
</dbReference>
<protein>
    <recommendedName>
        <fullName evidence="3">histidine kinase</fullName>
        <ecNumber evidence="3">2.7.13.3</ecNumber>
    </recommendedName>
</protein>
<dbReference type="AlphaFoldDB" id="A0A919NAI0"/>
<dbReference type="CDD" id="cd00082">
    <property type="entry name" value="HisKA"/>
    <property type="match status" value="1"/>
</dbReference>
<dbReference type="EMBL" id="BOMW01000047">
    <property type="protein sequence ID" value="GIF07353.1"/>
    <property type="molecule type" value="Genomic_DNA"/>
</dbReference>
<evidence type="ECO:0000256" key="3">
    <source>
        <dbReference type="ARBA" id="ARBA00012438"/>
    </source>
</evidence>